<evidence type="ECO:0000256" key="1">
    <source>
        <dbReference type="SAM" id="MobiDB-lite"/>
    </source>
</evidence>
<sequence length="154" mass="17021">MPYRGIVPAAQPQAQPNTVPRNGPGGHTCTTEYRPGKKAPGVALWRAECRTRPATGTAECRTEEWSRRPASQWTVCRTGEWPPYGESHAYTAECHTLAKLQGCMPTREWSPAVSLLESYIPYAVSLACLTAHKQEDSHSEPCMPHGSQAERLVF</sequence>
<protein>
    <submittedName>
        <fullName evidence="2">Uncharacterized protein</fullName>
    </submittedName>
</protein>
<dbReference type="Proteomes" id="UP001287356">
    <property type="component" value="Unassembled WGS sequence"/>
</dbReference>
<dbReference type="AlphaFoldDB" id="A0AAE0NJN1"/>
<evidence type="ECO:0000313" key="3">
    <source>
        <dbReference type="Proteomes" id="UP001287356"/>
    </source>
</evidence>
<organism evidence="2 3">
    <name type="scientific">Lasiosphaeria ovina</name>
    <dbReference type="NCBI Taxonomy" id="92902"/>
    <lineage>
        <taxon>Eukaryota</taxon>
        <taxon>Fungi</taxon>
        <taxon>Dikarya</taxon>
        <taxon>Ascomycota</taxon>
        <taxon>Pezizomycotina</taxon>
        <taxon>Sordariomycetes</taxon>
        <taxon>Sordariomycetidae</taxon>
        <taxon>Sordariales</taxon>
        <taxon>Lasiosphaeriaceae</taxon>
        <taxon>Lasiosphaeria</taxon>
    </lineage>
</organism>
<accession>A0AAE0NJN1</accession>
<reference evidence="2" key="1">
    <citation type="journal article" date="2023" name="Mol. Phylogenet. Evol.">
        <title>Genome-scale phylogeny and comparative genomics of the fungal order Sordariales.</title>
        <authorList>
            <person name="Hensen N."/>
            <person name="Bonometti L."/>
            <person name="Westerberg I."/>
            <person name="Brannstrom I.O."/>
            <person name="Guillou S."/>
            <person name="Cros-Aarteil S."/>
            <person name="Calhoun S."/>
            <person name="Haridas S."/>
            <person name="Kuo A."/>
            <person name="Mondo S."/>
            <person name="Pangilinan J."/>
            <person name="Riley R."/>
            <person name="LaButti K."/>
            <person name="Andreopoulos B."/>
            <person name="Lipzen A."/>
            <person name="Chen C."/>
            <person name="Yan M."/>
            <person name="Daum C."/>
            <person name="Ng V."/>
            <person name="Clum A."/>
            <person name="Steindorff A."/>
            <person name="Ohm R.A."/>
            <person name="Martin F."/>
            <person name="Silar P."/>
            <person name="Natvig D.O."/>
            <person name="Lalanne C."/>
            <person name="Gautier V."/>
            <person name="Ament-Velasquez S.L."/>
            <person name="Kruys A."/>
            <person name="Hutchinson M.I."/>
            <person name="Powell A.J."/>
            <person name="Barry K."/>
            <person name="Miller A.N."/>
            <person name="Grigoriev I.V."/>
            <person name="Debuchy R."/>
            <person name="Gladieux P."/>
            <person name="Hiltunen Thoren M."/>
            <person name="Johannesson H."/>
        </authorList>
    </citation>
    <scope>NUCLEOTIDE SEQUENCE</scope>
    <source>
        <strain evidence="2">CBS 958.72</strain>
    </source>
</reference>
<dbReference type="EMBL" id="JAULSN010000001">
    <property type="protein sequence ID" value="KAK3382685.1"/>
    <property type="molecule type" value="Genomic_DNA"/>
</dbReference>
<gene>
    <name evidence="2" type="ORF">B0T24DRAFT_20388</name>
</gene>
<keyword evidence="3" id="KW-1185">Reference proteome</keyword>
<feature type="region of interest" description="Disordered" evidence="1">
    <location>
        <begin position="1"/>
        <end position="33"/>
    </location>
</feature>
<comment type="caution">
    <text evidence="2">The sequence shown here is derived from an EMBL/GenBank/DDBJ whole genome shotgun (WGS) entry which is preliminary data.</text>
</comment>
<reference evidence="2" key="2">
    <citation type="submission" date="2023-06" db="EMBL/GenBank/DDBJ databases">
        <authorList>
            <consortium name="Lawrence Berkeley National Laboratory"/>
            <person name="Haridas S."/>
            <person name="Hensen N."/>
            <person name="Bonometti L."/>
            <person name="Westerberg I."/>
            <person name="Brannstrom I.O."/>
            <person name="Guillou S."/>
            <person name="Cros-Aarteil S."/>
            <person name="Calhoun S."/>
            <person name="Kuo A."/>
            <person name="Mondo S."/>
            <person name="Pangilinan J."/>
            <person name="Riley R."/>
            <person name="Labutti K."/>
            <person name="Andreopoulos B."/>
            <person name="Lipzen A."/>
            <person name="Chen C."/>
            <person name="Yanf M."/>
            <person name="Daum C."/>
            <person name="Ng V."/>
            <person name="Clum A."/>
            <person name="Steindorff A."/>
            <person name="Ohm R."/>
            <person name="Martin F."/>
            <person name="Silar P."/>
            <person name="Natvig D."/>
            <person name="Lalanne C."/>
            <person name="Gautier V."/>
            <person name="Ament-Velasquez S.L."/>
            <person name="Kruys A."/>
            <person name="Hutchinson M.I."/>
            <person name="Powell A.J."/>
            <person name="Barry K."/>
            <person name="Miller A.N."/>
            <person name="Grigoriev I.V."/>
            <person name="Debuchy R."/>
            <person name="Gladieux P."/>
            <person name="Thoren M.H."/>
            <person name="Johannesson H."/>
        </authorList>
    </citation>
    <scope>NUCLEOTIDE SEQUENCE</scope>
    <source>
        <strain evidence="2">CBS 958.72</strain>
    </source>
</reference>
<name>A0AAE0NJN1_9PEZI</name>
<proteinExistence type="predicted"/>
<evidence type="ECO:0000313" key="2">
    <source>
        <dbReference type="EMBL" id="KAK3382685.1"/>
    </source>
</evidence>